<feature type="domain" description="Actin-like protein N-terminal" evidence="1">
    <location>
        <begin position="5"/>
        <end position="154"/>
    </location>
</feature>
<keyword evidence="4" id="KW-1185">Reference proteome</keyword>
<evidence type="ECO:0000313" key="3">
    <source>
        <dbReference type="EMBL" id="RDV80893.1"/>
    </source>
</evidence>
<gene>
    <name evidence="3" type="ORF">DXX99_10290</name>
</gene>
<comment type="caution">
    <text evidence="3">The sequence shown here is derived from an EMBL/GenBank/DDBJ whole genome shotgun (WGS) entry which is preliminary data.</text>
</comment>
<reference evidence="3 4" key="1">
    <citation type="submission" date="2018-08" db="EMBL/GenBank/DDBJ databases">
        <title>Form III RuBisCO-mediated autotrophy in Thermodesulfobium bacteria.</title>
        <authorList>
            <person name="Toshchakov S.V."/>
            <person name="Kublanov I.V."/>
            <person name="Frolov E."/>
            <person name="Bonch-Osmolovskaya E.A."/>
            <person name="Tourova T.P."/>
            <person name="Chernych N.A."/>
            <person name="Lebedinsky A.V."/>
        </authorList>
    </citation>
    <scope>NUCLEOTIDE SEQUENCE [LARGE SCALE GENOMIC DNA]</scope>
    <source>
        <strain evidence="3 4">SR</strain>
    </source>
</reference>
<evidence type="ECO:0000313" key="4">
    <source>
        <dbReference type="Proteomes" id="UP000256329"/>
    </source>
</evidence>
<evidence type="ECO:0000259" key="1">
    <source>
        <dbReference type="Pfam" id="PF17989"/>
    </source>
</evidence>
<dbReference type="SUPFAM" id="SSF53067">
    <property type="entry name" value="Actin-like ATPase domain"/>
    <property type="match status" value="2"/>
</dbReference>
<dbReference type="EMBL" id="QSLN01000028">
    <property type="protein sequence ID" value="RDV80893.1"/>
    <property type="molecule type" value="Genomic_DNA"/>
</dbReference>
<dbReference type="InterPro" id="IPR043129">
    <property type="entry name" value="ATPase_NBD"/>
</dbReference>
<dbReference type="RefSeq" id="WP_115793393.1">
    <property type="nucleotide sequence ID" value="NZ_QSLN01000028.1"/>
</dbReference>
<dbReference type="CDD" id="cd24025">
    <property type="entry name" value="ASKHA_NBD_ParM_pCBH-like"/>
    <property type="match status" value="1"/>
</dbReference>
<protein>
    <submittedName>
        <fullName evidence="3">Uncharacterized protein</fullName>
    </submittedName>
</protein>
<organism evidence="3 4">
    <name type="scientific">Ammonifex thiophilus</name>
    <dbReference type="NCBI Taxonomy" id="444093"/>
    <lineage>
        <taxon>Bacteria</taxon>
        <taxon>Bacillati</taxon>
        <taxon>Bacillota</taxon>
        <taxon>Clostridia</taxon>
        <taxon>Thermoanaerobacterales</taxon>
        <taxon>Thermoanaerobacteraceae</taxon>
        <taxon>Ammonifex</taxon>
    </lineage>
</organism>
<dbReference type="InterPro" id="IPR040607">
    <property type="entry name" value="ALP_N"/>
</dbReference>
<dbReference type="AlphaFoldDB" id="A0A3D8P0V9"/>
<evidence type="ECO:0000259" key="2">
    <source>
        <dbReference type="Pfam" id="PF21522"/>
    </source>
</evidence>
<name>A0A3D8P0V9_9THEO</name>
<dbReference type="Gene3D" id="3.30.420.40">
    <property type="match status" value="2"/>
</dbReference>
<dbReference type="InterPro" id="IPR049067">
    <property type="entry name" value="MreB-like_C"/>
</dbReference>
<dbReference type="Pfam" id="PF17989">
    <property type="entry name" value="ALP_N"/>
    <property type="match status" value="1"/>
</dbReference>
<accession>A0A3D8P0V9</accession>
<sequence>MLVSVDLGYGYTKAVKENTRVIFPSVVAPAFDSLDFGSRIYGHVLEYRKPGEKAARRFFVGELALKEGRAAQVILSRERFRQEAAACLVLAAAYLAGAEGRVDLAVGLPLAYYRSRREEAALFLRTLNAHVSVDGEPEKYLSFDRVVVYPQAVGVIYSLERLPERGLLGVVDVGFHTTDYILVECTPEGVAPLQAYTSSLEMGVATALKVFANRFAQATGVPLNLADAQDLWVSRREEVTFRGRPLGIGEMREAARREVGQAIAQAVHSAWSEKADWIDRVLLAGGGAVDFYNEITRLFPGAELVPDPQWANALGFYRLAQAVGV</sequence>
<dbReference type="Proteomes" id="UP000256329">
    <property type="component" value="Unassembled WGS sequence"/>
</dbReference>
<proteinExistence type="predicted"/>
<dbReference type="Pfam" id="PF21522">
    <property type="entry name" value="MreB-like_C"/>
    <property type="match status" value="1"/>
</dbReference>
<dbReference type="OrthoDB" id="5412507at2"/>
<feature type="domain" description="Actin homologue MreB-like C-terminal" evidence="2">
    <location>
        <begin position="170"/>
        <end position="294"/>
    </location>
</feature>